<dbReference type="InterPro" id="IPR036986">
    <property type="entry name" value="S4_RNA-bd_sf"/>
</dbReference>
<dbReference type="RefSeq" id="WP_125984646.1">
    <property type="nucleotide sequence ID" value="NZ_NGJS01000019.1"/>
</dbReference>
<dbReference type="NCBIfam" id="TIGR02988">
    <property type="entry name" value="YaaA_near_RecF"/>
    <property type="match status" value="1"/>
</dbReference>
<organism evidence="2 3">
    <name type="scientific">Vagococcus vulneris</name>
    <dbReference type="NCBI Taxonomy" id="1977869"/>
    <lineage>
        <taxon>Bacteria</taxon>
        <taxon>Bacillati</taxon>
        <taxon>Bacillota</taxon>
        <taxon>Bacilli</taxon>
        <taxon>Lactobacillales</taxon>
        <taxon>Enterococcaceae</taxon>
        <taxon>Vagococcus</taxon>
    </lineage>
</organism>
<dbReference type="Gene3D" id="3.10.290.10">
    <property type="entry name" value="RNA-binding S4 domain"/>
    <property type="match status" value="1"/>
</dbReference>
<evidence type="ECO:0000313" key="2">
    <source>
        <dbReference type="EMBL" id="RST97147.1"/>
    </source>
</evidence>
<dbReference type="PROSITE" id="PS50889">
    <property type="entry name" value="S4"/>
    <property type="match status" value="1"/>
</dbReference>
<accession>A0A429ZTY0</accession>
<name>A0A429ZTY0_9ENTE</name>
<keyword evidence="3" id="KW-1185">Reference proteome</keyword>
<evidence type="ECO:0000313" key="3">
    <source>
        <dbReference type="Proteomes" id="UP000287857"/>
    </source>
</evidence>
<gene>
    <name evidence="2" type="ORF">CBF37_10220</name>
</gene>
<proteinExistence type="predicted"/>
<comment type="caution">
    <text evidence="2">The sequence shown here is derived from an EMBL/GenBank/DDBJ whole genome shotgun (WGS) entry which is preliminary data.</text>
</comment>
<dbReference type="EMBL" id="NGJS01000019">
    <property type="protein sequence ID" value="RST97147.1"/>
    <property type="molecule type" value="Genomic_DNA"/>
</dbReference>
<dbReference type="InterPro" id="IPR014330">
    <property type="entry name" value="RNA-bd_S4-rel_YaaA"/>
</dbReference>
<dbReference type="GO" id="GO:0003723">
    <property type="term" value="F:RNA binding"/>
    <property type="evidence" value="ECO:0007669"/>
    <property type="project" value="UniProtKB-KW"/>
</dbReference>
<reference evidence="2 3" key="1">
    <citation type="submission" date="2017-05" db="EMBL/GenBank/DDBJ databases">
        <title>Vagococcus spp. assemblies.</title>
        <authorList>
            <person name="Gulvik C.A."/>
        </authorList>
    </citation>
    <scope>NUCLEOTIDE SEQUENCE [LARGE SCALE GENOMIC DNA]</scope>
    <source>
        <strain evidence="2 3">SS1995</strain>
    </source>
</reference>
<dbReference type="OrthoDB" id="9811532at2"/>
<dbReference type="Proteomes" id="UP000287857">
    <property type="component" value="Unassembled WGS sequence"/>
</dbReference>
<keyword evidence="1" id="KW-0694">RNA-binding</keyword>
<evidence type="ECO:0000256" key="1">
    <source>
        <dbReference type="PROSITE-ProRule" id="PRU00182"/>
    </source>
</evidence>
<protein>
    <submittedName>
        <fullName evidence="2">RNA-binding protein</fullName>
    </submittedName>
</protein>
<dbReference type="SUPFAM" id="SSF55174">
    <property type="entry name" value="Alpha-L RNA-binding motif"/>
    <property type="match status" value="1"/>
</dbReference>
<dbReference type="Pfam" id="PF13275">
    <property type="entry name" value="S4_2"/>
    <property type="match status" value="1"/>
</dbReference>
<sequence length="77" mass="8739">MKKTFALNAEYITLGQLLKEVDVVSSGGMAKWYLSENVVYVDGEEENRRGRKLYANMMIEIPEVGTFFMAKNPAETD</sequence>
<dbReference type="AlphaFoldDB" id="A0A429ZTY0"/>